<dbReference type="InterPro" id="IPR036890">
    <property type="entry name" value="HATPase_C_sf"/>
</dbReference>
<proteinExistence type="predicted"/>
<evidence type="ECO:0000256" key="1">
    <source>
        <dbReference type="SAM" id="Phobius"/>
    </source>
</evidence>
<evidence type="ECO:0000313" key="3">
    <source>
        <dbReference type="Proteomes" id="UP001501725"/>
    </source>
</evidence>
<keyword evidence="1" id="KW-0472">Membrane</keyword>
<dbReference type="Gene3D" id="3.30.565.10">
    <property type="entry name" value="Histidine kinase-like ATPase, C-terminal domain"/>
    <property type="match status" value="1"/>
</dbReference>
<reference evidence="3" key="1">
    <citation type="journal article" date="2019" name="Int. J. Syst. Evol. Microbiol.">
        <title>The Global Catalogue of Microorganisms (GCM) 10K type strain sequencing project: providing services to taxonomists for standard genome sequencing and annotation.</title>
        <authorList>
            <consortium name="The Broad Institute Genomics Platform"/>
            <consortium name="The Broad Institute Genome Sequencing Center for Infectious Disease"/>
            <person name="Wu L."/>
            <person name="Ma J."/>
        </authorList>
    </citation>
    <scope>NUCLEOTIDE SEQUENCE [LARGE SCALE GENOMIC DNA]</scope>
    <source>
        <strain evidence="3">JCM 17919</strain>
    </source>
</reference>
<evidence type="ECO:0000313" key="2">
    <source>
        <dbReference type="EMBL" id="GAA4332305.1"/>
    </source>
</evidence>
<protein>
    <recommendedName>
        <fullName evidence="4">ATP-binding protein</fullName>
    </recommendedName>
</protein>
<gene>
    <name evidence="2" type="ORF">GCM10023184_24810</name>
</gene>
<keyword evidence="1" id="KW-0812">Transmembrane</keyword>
<evidence type="ECO:0008006" key="4">
    <source>
        <dbReference type="Google" id="ProtNLM"/>
    </source>
</evidence>
<name>A0ABP8GZM1_9BACT</name>
<sequence>MLESNVCIDVSDNGSGFDPKCTEAIFRIPEKLHFIEDYPGTGICLATVRKIMRRYGWFLLAAAAAGVGLLSGFLSRTAGDYRAAQWEPARWYLMDENKGS</sequence>
<dbReference type="EMBL" id="BAABGY010000007">
    <property type="protein sequence ID" value="GAA4332305.1"/>
    <property type="molecule type" value="Genomic_DNA"/>
</dbReference>
<accession>A0ABP8GZM1</accession>
<keyword evidence="1" id="KW-1133">Transmembrane helix</keyword>
<dbReference type="SUPFAM" id="SSF55874">
    <property type="entry name" value="ATPase domain of HSP90 chaperone/DNA topoisomerase II/histidine kinase"/>
    <property type="match status" value="1"/>
</dbReference>
<organism evidence="2 3">
    <name type="scientific">Flaviaesturariibacter amylovorans</name>
    <dbReference type="NCBI Taxonomy" id="1084520"/>
    <lineage>
        <taxon>Bacteria</taxon>
        <taxon>Pseudomonadati</taxon>
        <taxon>Bacteroidota</taxon>
        <taxon>Chitinophagia</taxon>
        <taxon>Chitinophagales</taxon>
        <taxon>Chitinophagaceae</taxon>
        <taxon>Flaviaestuariibacter</taxon>
    </lineage>
</organism>
<feature type="transmembrane region" description="Helical" evidence="1">
    <location>
        <begin position="55"/>
        <end position="74"/>
    </location>
</feature>
<dbReference type="Proteomes" id="UP001501725">
    <property type="component" value="Unassembled WGS sequence"/>
</dbReference>
<comment type="caution">
    <text evidence="2">The sequence shown here is derived from an EMBL/GenBank/DDBJ whole genome shotgun (WGS) entry which is preliminary data.</text>
</comment>
<keyword evidence="3" id="KW-1185">Reference proteome</keyword>